<dbReference type="OrthoDB" id="9810303at2"/>
<comment type="caution">
    <text evidence="2">The sequence shown here is derived from an EMBL/GenBank/DDBJ whole genome shotgun (WGS) entry which is preliminary data.</text>
</comment>
<name>A0A062XVM5_9BACT</name>
<dbReference type="InterPro" id="IPR050256">
    <property type="entry name" value="Glycosyltransferase_2"/>
</dbReference>
<accession>A0A062XVM5</accession>
<evidence type="ECO:0000313" key="2">
    <source>
        <dbReference type="EMBL" id="KDA53429.1"/>
    </source>
</evidence>
<dbReference type="PANTHER" id="PTHR48090">
    <property type="entry name" value="UNDECAPRENYL-PHOSPHATE 4-DEOXY-4-FORMAMIDO-L-ARABINOSE TRANSFERASE-RELATED"/>
    <property type="match status" value="1"/>
</dbReference>
<gene>
    <name evidence="2" type="ORF">EG19_05765</name>
</gene>
<dbReference type="Proteomes" id="UP000027284">
    <property type="component" value="Unassembled WGS sequence"/>
</dbReference>
<dbReference type="InterPro" id="IPR029044">
    <property type="entry name" value="Nucleotide-diphossugar_trans"/>
</dbReference>
<keyword evidence="2" id="KW-0808">Transferase</keyword>
<dbReference type="STRING" id="1312852.EG19_05765"/>
<dbReference type="AlphaFoldDB" id="A0A062XVM5"/>
<dbReference type="Pfam" id="PF00535">
    <property type="entry name" value="Glycos_transf_2"/>
    <property type="match status" value="1"/>
</dbReference>
<dbReference type="GO" id="GO:0016740">
    <property type="term" value="F:transferase activity"/>
    <property type="evidence" value="ECO:0007669"/>
    <property type="project" value="UniProtKB-KW"/>
</dbReference>
<organism evidence="2 3">
    <name type="scientific">Thermoanaerobaculum aquaticum</name>
    <dbReference type="NCBI Taxonomy" id="1312852"/>
    <lineage>
        <taxon>Bacteria</taxon>
        <taxon>Pseudomonadati</taxon>
        <taxon>Acidobacteriota</taxon>
        <taxon>Thermoanaerobaculia</taxon>
        <taxon>Thermoanaerobaculales</taxon>
        <taxon>Thermoanaerobaculaceae</taxon>
        <taxon>Thermoanaerobaculum</taxon>
    </lineage>
</organism>
<evidence type="ECO:0000259" key="1">
    <source>
        <dbReference type="Pfam" id="PF00535"/>
    </source>
</evidence>
<proteinExistence type="predicted"/>
<feature type="domain" description="Glycosyltransferase 2-like" evidence="1">
    <location>
        <begin position="4"/>
        <end position="176"/>
    </location>
</feature>
<dbReference type="CDD" id="cd04179">
    <property type="entry name" value="DPM_DPG-synthase_like"/>
    <property type="match status" value="1"/>
</dbReference>
<dbReference type="InterPro" id="IPR001173">
    <property type="entry name" value="Glyco_trans_2-like"/>
</dbReference>
<dbReference type="EMBL" id="JMFG01000022">
    <property type="protein sequence ID" value="KDA53429.1"/>
    <property type="molecule type" value="Genomic_DNA"/>
</dbReference>
<sequence>MKLSVVVPVYNEEKTVREILDRVVRAPLPEGISELELVVVDDASTDSTAEVLRGYQLPGDVSRPTTMTVRRHEKNAGKAAALATGFALATGDVILVQDADLEYDPQDYPVLLGPILAGKADVVYGSRFLSGPHRVLFFWHYVGNKLLTTISNMFTDLNLSDMETCYKVFTREVKEKLRITSKRFGFEPEFTARVARMGVRIYEVPISYHGRTYAEGKKIGWKDGFEAIWCILKYNLWDRG</sequence>
<reference evidence="2 3" key="1">
    <citation type="submission" date="2014-04" db="EMBL/GenBank/DDBJ databases">
        <title>The Genome Sequence of Thermoanaerobaculum aquaticum MP-01, The First Cultivated Group 23 Acidobacterium.</title>
        <authorList>
            <person name="Stamps B.W."/>
            <person name="Losey N.A."/>
            <person name="Lawson P.A."/>
            <person name="Stevenson B.S."/>
        </authorList>
    </citation>
    <scope>NUCLEOTIDE SEQUENCE [LARGE SCALE GENOMIC DNA]</scope>
    <source>
        <strain evidence="2 3">MP-01</strain>
    </source>
</reference>
<evidence type="ECO:0000313" key="3">
    <source>
        <dbReference type="Proteomes" id="UP000027284"/>
    </source>
</evidence>
<keyword evidence="3" id="KW-1185">Reference proteome</keyword>
<protein>
    <submittedName>
        <fullName evidence="2">Glycosyl transferase</fullName>
    </submittedName>
</protein>
<dbReference type="PANTHER" id="PTHR48090:SF7">
    <property type="entry name" value="RFBJ PROTEIN"/>
    <property type="match status" value="1"/>
</dbReference>
<dbReference type="RefSeq" id="WP_038049776.1">
    <property type="nucleotide sequence ID" value="NZ_JMFG01000022.1"/>
</dbReference>
<dbReference type="Gene3D" id="3.90.550.10">
    <property type="entry name" value="Spore Coat Polysaccharide Biosynthesis Protein SpsA, Chain A"/>
    <property type="match status" value="1"/>
</dbReference>
<dbReference type="SUPFAM" id="SSF53448">
    <property type="entry name" value="Nucleotide-diphospho-sugar transferases"/>
    <property type="match status" value="1"/>
</dbReference>